<protein>
    <submittedName>
        <fullName evidence="1">Uncharacterized protein</fullName>
    </submittedName>
</protein>
<gene>
    <name evidence="1" type="ORF">RDB_LOCUS23900</name>
</gene>
<organism evidence="1 2">
    <name type="scientific">Rhizoctonia solani</name>
    <dbReference type="NCBI Taxonomy" id="456999"/>
    <lineage>
        <taxon>Eukaryota</taxon>
        <taxon>Fungi</taxon>
        <taxon>Dikarya</taxon>
        <taxon>Basidiomycota</taxon>
        <taxon>Agaricomycotina</taxon>
        <taxon>Agaricomycetes</taxon>
        <taxon>Cantharellales</taxon>
        <taxon>Ceratobasidiaceae</taxon>
        <taxon>Rhizoctonia</taxon>
    </lineage>
</organism>
<accession>A0A8H2WHW9</accession>
<reference evidence="1" key="1">
    <citation type="submission" date="2021-01" db="EMBL/GenBank/DDBJ databases">
        <authorList>
            <person name="Kaushik A."/>
        </authorList>
    </citation>
    <scope>NUCLEOTIDE SEQUENCE</scope>
    <source>
        <strain evidence="1">AG2-2IIIB</strain>
    </source>
</reference>
<name>A0A8H2WHW9_9AGAM</name>
<dbReference type="AlphaFoldDB" id="A0A8H2WHW9"/>
<evidence type="ECO:0000313" key="2">
    <source>
        <dbReference type="Proteomes" id="UP000663843"/>
    </source>
</evidence>
<proteinExistence type="predicted"/>
<comment type="caution">
    <text evidence="1">The sequence shown here is derived from an EMBL/GenBank/DDBJ whole genome shotgun (WGS) entry which is preliminary data.</text>
</comment>
<dbReference type="Proteomes" id="UP000663843">
    <property type="component" value="Unassembled WGS sequence"/>
</dbReference>
<evidence type="ECO:0000313" key="1">
    <source>
        <dbReference type="EMBL" id="CAE6380154.1"/>
    </source>
</evidence>
<dbReference type="EMBL" id="CAJMWT010001121">
    <property type="protein sequence ID" value="CAE6380154.1"/>
    <property type="molecule type" value="Genomic_DNA"/>
</dbReference>
<sequence length="73" mass="8213">MDPTRQTFFLSVYSFQTPSLNLWARTWVITPRSKVPGCLLDIPSLRLSYVYDSLIATRSTTTSPKEVGTSQDA</sequence>